<reference evidence="2 3" key="1">
    <citation type="submission" date="2018-03" db="EMBL/GenBank/DDBJ databases">
        <title>Genomic Encyclopedia of Type Strains, Phase III (KMG-III): the genomes of soil and plant-associated and newly described type strains.</title>
        <authorList>
            <person name="Whitman W."/>
        </authorList>
    </citation>
    <scope>NUCLEOTIDE SEQUENCE [LARGE SCALE GENOMIC DNA]</scope>
    <source>
        <strain evidence="2 3">CGMCC 1.12700</strain>
    </source>
</reference>
<name>A0A2P8DBV0_9BACT</name>
<protein>
    <submittedName>
        <fullName evidence="2">DNA polymerase-3 subunit epsilon</fullName>
    </submittedName>
</protein>
<dbReference type="SUPFAM" id="SSF53098">
    <property type="entry name" value="Ribonuclease H-like"/>
    <property type="match status" value="1"/>
</dbReference>
<dbReference type="InterPro" id="IPR012337">
    <property type="entry name" value="RNaseH-like_sf"/>
</dbReference>
<dbReference type="PANTHER" id="PTHR30231">
    <property type="entry name" value="DNA POLYMERASE III SUBUNIT EPSILON"/>
    <property type="match status" value="1"/>
</dbReference>
<dbReference type="GO" id="GO:0005829">
    <property type="term" value="C:cytosol"/>
    <property type="evidence" value="ECO:0007669"/>
    <property type="project" value="TreeGrafter"/>
</dbReference>
<evidence type="ECO:0000313" key="2">
    <source>
        <dbReference type="EMBL" id="PSK94657.1"/>
    </source>
</evidence>
<dbReference type="SMART" id="SM00479">
    <property type="entry name" value="EXOIII"/>
    <property type="match status" value="1"/>
</dbReference>
<evidence type="ECO:0000259" key="1">
    <source>
        <dbReference type="SMART" id="SM00479"/>
    </source>
</evidence>
<sequence length="191" mass="21941">MKKPTDTDPVNSFTAIDFETAHGKAYSICQVGLVRVEQGIITDEMNILVQPPANEYHWGNTRVHGISSKDTLRAPTFDAVWHRMEPYVTGQHIVAHNAPFDCTCLLQTLAYYNLPQPHFEQHCTVKIFKRNLALLCKLYDIELKHHDALSDARACATLFMMHLEGKSEEMLQLLELHHPRKPKYPQPQQPR</sequence>
<gene>
    <name evidence="2" type="ORF">B0I18_101817</name>
</gene>
<feature type="domain" description="Exonuclease" evidence="1">
    <location>
        <begin position="12"/>
        <end position="168"/>
    </location>
</feature>
<dbReference type="Proteomes" id="UP000240572">
    <property type="component" value="Unassembled WGS sequence"/>
</dbReference>
<dbReference type="GO" id="GO:0003676">
    <property type="term" value="F:nucleic acid binding"/>
    <property type="evidence" value="ECO:0007669"/>
    <property type="project" value="InterPro"/>
</dbReference>
<dbReference type="AlphaFoldDB" id="A0A2P8DBV0"/>
<dbReference type="GO" id="GO:0006259">
    <property type="term" value="P:DNA metabolic process"/>
    <property type="evidence" value="ECO:0007669"/>
    <property type="project" value="UniProtKB-ARBA"/>
</dbReference>
<proteinExistence type="predicted"/>
<dbReference type="PANTHER" id="PTHR30231:SF42">
    <property type="entry name" value="EXONUCLEASE"/>
    <property type="match status" value="1"/>
</dbReference>
<dbReference type="Gene3D" id="3.30.420.10">
    <property type="entry name" value="Ribonuclease H-like superfamily/Ribonuclease H"/>
    <property type="match status" value="1"/>
</dbReference>
<dbReference type="GO" id="GO:0008408">
    <property type="term" value="F:3'-5' exonuclease activity"/>
    <property type="evidence" value="ECO:0007669"/>
    <property type="project" value="TreeGrafter"/>
</dbReference>
<dbReference type="CDD" id="cd06130">
    <property type="entry name" value="DNA_pol_III_epsilon_like"/>
    <property type="match status" value="1"/>
</dbReference>
<dbReference type="RefSeq" id="WP_106521348.1">
    <property type="nucleotide sequence ID" value="NZ_PYGD01000001.1"/>
</dbReference>
<dbReference type="InterPro" id="IPR013520">
    <property type="entry name" value="Ribonucl_H"/>
</dbReference>
<organism evidence="2 3">
    <name type="scientific">Taibaiella chishuiensis</name>
    <dbReference type="NCBI Taxonomy" id="1434707"/>
    <lineage>
        <taxon>Bacteria</taxon>
        <taxon>Pseudomonadati</taxon>
        <taxon>Bacteroidota</taxon>
        <taxon>Chitinophagia</taxon>
        <taxon>Chitinophagales</taxon>
        <taxon>Chitinophagaceae</taxon>
        <taxon>Taibaiella</taxon>
    </lineage>
</organism>
<keyword evidence="3" id="KW-1185">Reference proteome</keyword>
<dbReference type="OrthoDB" id="9803913at2"/>
<dbReference type="InterPro" id="IPR036397">
    <property type="entry name" value="RNaseH_sf"/>
</dbReference>
<evidence type="ECO:0000313" key="3">
    <source>
        <dbReference type="Proteomes" id="UP000240572"/>
    </source>
</evidence>
<comment type="caution">
    <text evidence="2">The sequence shown here is derived from an EMBL/GenBank/DDBJ whole genome shotgun (WGS) entry which is preliminary data.</text>
</comment>
<dbReference type="EMBL" id="PYGD01000001">
    <property type="protein sequence ID" value="PSK94657.1"/>
    <property type="molecule type" value="Genomic_DNA"/>
</dbReference>
<dbReference type="Pfam" id="PF00929">
    <property type="entry name" value="RNase_T"/>
    <property type="match status" value="1"/>
</dbReference>
<accession>A0A2P8DBV0</accession>